<dbReference type="RefSeq" id="WP_145215218.1">
    <property type="nucleotide sequence ID" value="NZ_CP036432.1"/>
</dbReference>
<protein>
    <submittedName>
        <fullName evidence="1">Uncharacterized protein</fullName>
    </submittedName>
</protein>
<proteinExistence type="predicted"/>
<dbReference type="EMBL" id="CP036432">
    <property type="protein sequence ID" value="QDV85494.1"/>
    <property type="molecule type" value="Genomic_DNA"/>
</dbReference>
<keyword evidence="2" id="KW-1185">Reference proteome</keyword>
<evidence type="ECO:0000313" key="2">
    <source>
        <dbReference type="Proteomes" id="UP000318081"/>
    </source>
</evidence>
<evidence type="ECO:0000313" key="1">
    <source>
        <dbReference type="EMBL" id="QDV85494.1"/>
    </source>
</evidence>
<accession>A0ABX5Y0A0</accession>
<sequence>MSTRATIAVRRVDQTYDAVYLHFDGYPQYTGEQLMKHHQSPEAAEALIAGGDVRCLETDGTVDRFADGKPAETQSNHDELLRFARRCGANYIYVFDGRSWNCTKL</sequence>
<dbReference type="Proteomes" id="UP000318081">
    <property type="component" value="Chromosome"/>
</dbReference>
<name>A0ABX5Y0A0_9BACT</name>
<organism evidence="1 2">
    <name type="scientific">Stieleria magnilauensis</name>
    <dbReference type="NCBI Taxonomy" id="2527963"/>
    <lineage>
        <taxon>Bacteria</taxon>
        <taxon>Pseudomonadati</taxon>
        <taxon>Planctomycetota</taxon>
        <taxon>Planctomycetia</taxon>
        <taxon>Pirellulales</taxon>
        <taxon>Pirellulaceae</taxon>
        <taxon>Stieleria</taxon>
    </lineage>
</organism>
<gene>
    <name evidence="1" type="ORF">TBK1r_45080</name>
</gene>
<reference evidence="1 2" key="1">
    <citation type="submission" date="2019-02" db="EMBL/GenBank/DDBJ databases">
        <title>Deep-cultivation of Planctomycetes and their phenomic and genomic characterization uncovers novel biology.</title>
        <authorList>
            <person name="Wiegand S."/>
            <person name="Jogler M."/>
            <person name="Boedeker C."/>
            <person name="Pinto D."/>
            <person name="Vollmers J."/>
            <person name="Rivas-Marin E."/>
            <person name="Kohn T."/>
            <person name="Peeters S.H."/>
            <person name="Heuer A."/>
            <person name="Rast P."/>
            <person name="Oberbeckmann S."/>
            <person name="Bunk B."/>
            <person name="Jeske O."/>
            <person name="Meyerdierks A."/>
            <person name="Storesund J.E."/>
            <person name="Kallscheuer N."/>
            <person name="Luecker S."/>
            <person name="Lage O.M."/>
            <person name="Pohl T."/>
            <person name="Merkel B.J."/>
            <person name="Hornburger P."/>
            <person name="Mueller R.-W."/>
            <person name="Bruemmer F."/>
            <person name="Labrenz M."/>
            <person name="Spormann A.M."/>
            <person name="Op den Camp H."/>
            <person name="Overmann J."/>
            <person name="Amann R."/>
            <person name="Jetten M.S.M."/>
            <person name="Mascher T."/>
            <person name="Medema M.H."/>
            <person name="Devos D.P."/>
            <person name="Kaster A.-K."/>
            <person name="Ovreas L."/>
            <person name="Rohde M."/>
            <person name="Galperin M.Y."/>
            <person name="Jogler C."/>
        </authorList>
    </citation>
    <scope>NUCLEOTIDE SEQUENCE [LARGE SCALE GENOMIC DNA]</scope>
    <source>
        <strain evidence="1 2">TBK1r</strain>
    </source>
</reference>